<evidence type="ECO:0000256" key="1">
    <source>
        <dbReference type="ARBA" id="ARBA00004496"/>
    </source>
</evidence>
<dbReference type="Pfam" id="PF03465">
    <property type="entry name" value="eRF1_3"/>
    <property type="match status" value="1"/>
</dbReference>
<dbReference type="Pfam" id="PF03464">
    <property type="entry name" value="eRF1_2"/>
    <property type="match status" value="1"/>
</dbReference>
<dbReference type="FunFam" id="3.30.1330.30:FF:000032">
    <property type="entry name" value="Eukaryotic peptide chain release factor subunit 1"/>
    <property type="match status" value="1"/>
</dbReference>
<evidence type="ECO:0000256" key="2">
    <source>
        <dbReference type="ARBA" id="ARBA00005326"/>
    </source>
</evidence>
<dbReference type="Proteomes" id="UP000692954">
    <property type="component" value="Unassembled WGS sequence"/>
</dbReference>
<keyword evidence="5" id="KW-0963">Cytoplasm</keyword>
<name>A0A8S1MJW9_9CILI</name>
<dbReference type="GO" id="GO:0005737">
    <property type="term" value="C:cytoplasm"/>
    <property type="evidence" value="ECO:0007669"/>
    <property type="project" value="UniProtKB-SubCell"/>
</dbReference>
<keyword evidence="7" id="KW-0175">Coiled coil</keyword>
<comment type="subunit">
    <text evidence="3">Heterodimer of two subunits, one of which binds GTP.</text>
</comment>
<feature type="domain" description="eRF1/Pelota-like N-terminal" evidence="8">
    <location>
        <begin position="40"/>
        <end position="173"/>
    </location>
</feature>
<keyword evidence="10" id="KW-1185">Reference proteome</keyword>
<comment type="caution">
    <text evidence="9">The sequence shown here is derived from an EMBL/GenBank/DDBJ whole genome shotgun (WGS) entry which is preliminary data.</text>
</comment>
<dbReference type="InterPro" id="IPR005142">
    <property type="entry name" value="eRF1_3"/>
</dbReference>
<organism evidence="9 10">
    <name type="scientific">Paramecium sonneborni</name>
    <dbReference type="NCBI Taxonomy" id="65129"/>
    <lineage>
        <taxon>Eukaryota</taxon>
        <taxon>Sar</taxon>
        <taxon>Alveolata</taxon>
        <taxon>Ciliophora</taxon>
        <taxon>Intramacronucleata</taxon>
        <taxon>Oligohymenophorea</taxon>
        <taxon>Peniculida</taxon>
        <taxon>Parameciidae</taxon>
        <taxon>Paramecium</taxon>
    </lineage>
</organism>
<dbReference type="Pfam" id="PF03463">
    <property type="entry name" value="eRF1_1"/>
    <property type="match status" value="1"/>
</dbReference>
<dbReference type="GO" id="GO:0003747">
    <property type="term" value="F:translation release factor activity"/>
    <property type="evidence" value="ECO:0007669"/>
    <property type="project" value="InterPro"/>
</dbReference>
<dbReference type="PANTHER" id="PTHR10113">
    <property type="entry name" value="PEPTIDE CHAIN RELEASE FACTOR SUBUNIT 1"/>
    <property type="match status" value="1"/>
</dbReference>
<dbReference type="EMBL" id="CAJJDN010000039">
    <property type="protein sequence ID" value="CAD8079809.1"/>
    <property type="molecule type" value="Genomic_DNA"/>
</dbReference>
<protein>
    <recommendedName>
        <fullName evidence="4">Eukaryotic peptide chain release factor subunit 1</fullName>
    </recommendedName>
</protein>
<dbReference type="AlphaFoldDB" id="A0A8S1MJW9"/>
<dbReference type="SMART" id="SM01194">
    <property type="entry name" value="eRF1_1"/>
    <property type="match status" value="1"/>
</dbReference>
<dbReference type="InterPro" id="IPR004403">
    <property type="entry name" value="Peptide_chain-rel_eRF1/aRF1"/>
</dbReference>
<evidence type="ECO:0000256" key="5">
    <source>
        <dbReference type="ARBA" id="ARBA00022490"/>
    </source>
</evidence>
<evidence type="ECO:0000256" key="6">
    <source>
        <dbReference type="ARBA" id="ARBA00022917"/>
    </source>
</evidence>
<dbReference type="FunFam" id="3.30.420.60:FF:000003">
    <property type="entry name" value="Peptide chain release factor subunit 1"/>
    <property type="match status" value="1"/>
</dbReference>
<evidence type="ECO:0000256" key="7">
    <source>
        <dbReference type="SAM" id="Coils"/>
    </source>
</evidence>
<dbReference type="NCBIfam" id="TIGR03676">
    <property type="entry name" value="aRF1_eRF1"/>
    <property type="match status" value="1"/>
</dbReference>
<sequence>MKFIKSEFTNKISAFQKSIQKLQIEEDQQIIKMNQAQNSEKELEIEQFRLQKILKSLGKQKVIGTSAISLYIPPMKIISEITNRLNSQYSEASSIQDKVNRTAVQDSIQGVILRLKKYNKAPETGLVVFQGLGEFEKGQKKISYIIEPLRPSQLSQFYCDSYFHVEQLAQQLKLEPVYGFIIMDGNGALFGKVQGTSKEIIKQFNVDLPKKHNKGGQSSLRFSRLRYWARHNYLVKVSEFVKICFIQNEQPNIKGLVLGGIADFKNKLAESPLLDKRLQPLIISTVDVNYGGENGFNQAIKYSSETLQSQKLLREKELVSKFFLSIDFDDGMIVYGITDTMKAIEQQLIKQVICIQSLEYSILECISKQNGIKTIKYVKGLDQYTQGSIFEDNKGEQQIVISCNDLVQYLAENYKEKGFDFQLISDSSVEGHQFFKGFGGLAGFYRFKMPKDGNLDQEEWVSENDEFI</sequence>
<dbReference type="InterPro" id="IPR005140">
    <property type="entry name" value="eRF1_Pelota-like_N"/>
</dbReference>
<comment type="subcellular location">
    <subcellularLocation>
        <location evidence="1">Cytoplasm</location>
    </subcellularLocation>
</comment>
<gene>
    <name evidence="9" type="ORF">PSON_ATCC_30995.1.T0390300</name>
</gene>
<feature type="coiled-coil region" evidence="7">
    <location>
        <begin position="5"/>
        <end position="39"/>
    </location>
</feature>
<reference evidence="9" key="1">
    <citation type="submission" date="2021-01" db="EMBL/GenBank/DDBJ databases">
        <authorList>
            <consortium name="Genoscope - CEA"/>
            <person name="William W."/>
        </authorList>
    </citation>
    <scope>NUCLEOTIDE SEQUENCE</scope>
</reference>
<proteinExistence type="inferred from homology"/>
<accession>A0A8S1MJW9</accession>
<comment type="similarity">
    <text evidence="2">Belongs to the eukaryotic release factor 1 family.</text>
</comment>
<evidence type="ECO:0000313" key="10">
    <source>
        <dbReference type="Proteomes" id="UP000692954"/>
    </source>
</evidence>
<evidence type="ECO:0000259" key="8">
    <source>
        <dbReference type="SMART" id="SM01194"/>
    </source>
</evidence>
<dbReference type="OrthoDB" id="10254527at2759"/>
<evidence type="ECO:0000256" key="4">
    <source>
        <dbReference type="ARBA" id="ARBA00013382"/>
    </source>
</evidence>
<dbReference type="InterPro" id="IPR005141">
    <property type="entry name" value="eRF1_2"/>
</dbReference>
<evidence type="ECO:0000256" key="3">
    <source>
        <dbReference type="ARBA" id="ARBA00011520"/>
    </source>
</evidence>
<keyword evidence="6" id="KW-0648">Protein biosynthesis</keyword>
<evidence type="ECO:0000313" key="9">
    <source>
        <dbReference type="EMBL" id="CAD8079809.1"/>
    </source>
</evidence>